<comment type="caution">
    <text evidence="1">The sequence shown here is derived from an EMBL/GenBank/DDBJ whole genome shotgun (WGS) entry which is preliminary data.</text>
</comment>
<organism evidence="1 2">
    <name type="scientific">Ancylobacter oerskovii</name>
    <dbReference type="NCBI Taxonomy" id="459519"/>
    <lineage>
        <taxon>Bacteria</taxon>
        <taxon>Pseudomonadati</taxon>
        <taxon>Pseudomonadota</taxon>
        <taxon>Alphaproteobacteria</taxon>
        <taxon>Hyphomicrobiales</taxon>
        <taxon>Xanthobacteraceae</taxon>
        <taxon>Ancylobacter</taxon>
    </lineage>
</organism>
<dbReference type="RefSeq" id="WP_213355673.1">
    <property type="nucleotide sequence ID" value="NZ_JAHBGB010000044.1"/>
</dbReference>
<evidence type="ECO:0000313" key="1">
    <source>
        <dbReference type="EMBL" id="MFD2143268.1"/>
    </source>
</evidence>
<gene>
    <name evidence="1" type="ORF">ACFSNC_22910</name>
</gene>
<name>A0ABW4Z4S9_9HYPH</name>
<dbReference type="Proteomes" id="UP001597299">
    <property type="component" value="Unassembled WGS sequence"/>
</dbReference>
<proteinExistence type="predicted"/>
<evidence type="ECO:0008006" key="3">
    <source>
        <dbReference type="Google" id="ProtNLM"/>
    </source>
</evidence>
<dbReference type="EMBL" id="JBHUHD010000001">
    <property type="protein sequence ID" value="MFD2143268.1"/>
    <property type="molecule type" value="Genomic_DNA"/>
</dbReference>
<reference evidence="2" key="1">
    <citation type="journal article" date="2019" name="Int. J. Syst. Evol. Microbiol.">
        <title>The Global Catalogue of Microorganisms (GCM) 10K type strain sequencing project: providing services to taxonomists for standard genome sequencing and annotation.</title>
        <authorList>
            <consortium name="The Broad Institute Genomics Platform"/>
            <consortium name="The Broad Institute Genome Sequencing Center for Infectious Disease"/>
            <person name="Wu L."/>
            <person name="Ma J."/>
        </authorList>
    </citation>
    <scope>NUCLEOTIDE SEQUENCE [LARGE SCALE GENOMIC DNA]</scope>
    <source>
        <strain evidence="2">CCM 7435</strain>
    </source>
</reference>
<keyword evidence="2" id="KW-1185">Reference proteome</keyword>
<accession>A0ABW4Z4S9</accession>
<protein>
    <recommendedName>
        <fullName evidence="3">Gluconate 2-dehydrogenase subunit 3 family protein</fullName>
    </recommendedName>
</protein>
<evidence type="ECO:0000313" key="2">
    <source>
        <dbReference type="Proteomes" id="UP001597299"/>
    </source>
</evidence>
<sequence>MNETAITAYKDPKLPPPVDLPEGPEWVGVLKVFDAHVAETLVAAAHTLYPHQTLPERVYRRTVVAFDALAARMPAVAQGFAEFVDLVDGAMPVPFRELSESYRVNTLKGIEATPAFRLVQRSTVRFLYDDLEVWQAFGYEGAAVQLGGYVDRGFNDLDWLPEPPPGI</sequence>